<evidence type="ECO:0000313" key="2">
    <source>
        <dbReference type="Proteomes" id="UP001501844"/>
    </source>
</evidence>
<name>A0ABP8FQW8_9BACT</name>
<accession>A0ABP8FQW8</accession>
<keyword evidence="2" id="KW-1185">Reference proteome</keyword>
<organism evidence="1 2">
    <name type="scientific">Nibribacter koreensis</name>
    <dbReference type="NCBI Taxonomy" id="1084519"/>
    <lineage>
        <taxon>Bacteria</taxon>
        <taxon>Pseudomonadati</taxon>
        <taxon>Bacteroidota</taxon>
        <taxon>Cytophagia</taxon>
        <taxon>Cytophagales</taxon>
        <taxon>Hymenobacteraceae</taxon>
        <taxon>Nibribacter</taxon>
    </lineage>
</organism>
<protein>
    <submittedName>
        <fullName evidence="1">Uncharacterized protein</fullName>
    </submittedName>
</protein>
<dbReference type="Proteomes" id="UP001501844">
    <property type="component" value="Unassembled WGS sequence"/>
</dbReference>
<comment type="caution">
    <text evidence="1">The sequence shown here is derived from an EMBL/GenBank/DDBJ whole genome shotgun (WGS) entry which is preliminary data.</text>
</comment>
<gene>
    <name evidence="1" type="ORF">GCM10023183_26210</name>
</gene>
<sequence length="62" mass="6634">MFTKIIDSTVRPLKTSKDLNLTGPVGLEDVIGGVSRELVEVGTGRGKNMGMDKYVIAGQVLK</sequence>
<dbReference type="EMBL" id="BAABGX010000002">
    <property type="protein sequence ID" value="GAA4309170.1"/>
    <property type="molecule type" value="Genomic_DNA"/>
</dbReference>
<evidence type="ECO:0000313" key="1">
    <source>
        <dbReference type="EMBL" id="GAA4309170.1"/>
    </source>
</evidence>
<proteinExistence type="predicted"/>
<reference evidence="2" key="1">
    <citation type="journal article" date="2019" name="Int. J. Syst. Evol. Microbiol.">
        <title>The Global Catalogue of Microorganisms (GCM) 10K type strain sequencing project: providing services to taxonomists for standard genome sequencing and annotation.</title>
        <authorList>
            <consortium name="The Broad Institute Genomics Platform"/>
            <consortium name="The Broad Institute Genome Sequencing Center for Infectious Disease"/>
            <person name="Wu L."/>
            <person name="Ma J."/>
        </authorList>
    </citation>
    <scope>NUCLEOTIDE SEQUENCE [LARGE SCALE GENOMIC DNA]</scope>
    <source>
        <strain evidence="2">JCM 17917</strain>
    </source>
</reference>